<sequence>MVATHKVMWISTLFMASAYIAAIWSILPQGKGDHWVLIEVVIIGGGCTMGVFLSLGILLVRQWKRKSEWRKQREDHKKMKEGSPKSNTSTVQEMKVVKKESHEGSTNSDVDSSDHENNVLISKIASLPSRGSGKIPLALLLYSPLFVITLIQKEIKDK</sequence>
<keyword evidence="2" id="KW-1133">Transmembrane helix</keyword>
<dbReference type="AlphaFoldDB" id="A0A9J5XV33"/>
<name>A0A9J5XV33_SOLCO</name>
<evidence type="ECO:0000313" key="3">
    <source>
        <dbReference type="EMBL" id="KAG5591610.1"/>
    </source>
</evidence>
<dbReference type="Proteomes" id="UP000824120">
    <property type="component" value="Chromosome 8"/>
</dbReference>
<evidence type="ECO:0000313" key="4">
    <source>
        <dbReference type="Proteomes" id="UP000824120"/>
    </source>
</evidence>
<reference evidence="3 4" key="1">
    <citation type="submission" date="2020-09" db="EMBL/GenBank/DDBJ databases">
        <title>De no assembly of potato wild relative species, Solanum commersonii.</title>
        <authorList>
            <person name="Cho K."/>
        </authorList>
    </citation>
    <scope>NUCLEOTIDE SEQUENCE [LARGE SCALE GENOMIC DNA]</scope>
    <source>
        <strain evidence="3">LZ3.2</strain>
        <tissue evidence="3">Leaf</tissue>
    </source>
</reference>
<organism evidence="3 4">
    <name type="scientific">Solanum commersonii</name>
    <name type="common">Commerson's wild potato</name>
    <name type="synonym">Commerson's nightshade</name>
    <dbReference type="NCBI Taxonomy" id="4109"/>
    <lineage>
        <taxon>Eukaryota</taxon>
        <taxon>Viridiplantae</taxon>
        <taxon>Streptophyta</taxon>
        <taxon>Embryophyta</taxon>
        <taxon>Tracheophyta</taxon>
        <taxon>Spermatophyta</taxon>
        <taxon>Magnoliopsida</taxon>
        <taxon>eudicotyledons</taxon>
        <taxon>Gunneridae</taxon>
        <taxon>Pentapetalae</taxon>
        <taxon>asterids</taxon>
        <taxon>lamiids</taxon>
        <taxon>Solanales</taxon>
        <taxon>Solanaceae</taxon>
        <taxon>Solanoideae</taxon>
        <taxon>Solaneae</taxon>
        <taxon>Solanum</taxon>
    </lineage>
</organism>
<accession>A0A9J5XV33</accession>
<protein>
    <submittedName>
        <fullName evidence="3">Uncharacterized protein</fullName>
    </submittedName>
</protein>
<feature type="transmembrane region" description="Helical" evidence="2">
    <location>
        <begin position="7"/>
        <end position="28"/>
    </location>
</feature>
<dbReference type="EMBL" id="JACXVP010000008">
    <property type="protein sequence ID" value="KAG5591610.1"/>
    <property type="molecule type" value="Genomic_DNA"/>
</dbReference>
<keyword evidence="2" id="KW-0472">Membrane</keyword>
<feature type="region of interest" description="Disordered" evidence="1">
    <location>
        <begin position="69"/>
        <end position="114"/>
    </location>
</feature>
<evidence type="ECO:0000256" key="2">
    <source>
        <dbReference type="SAM" id="Phobius"/>
    </source>
</evidence>
<keyword evidence="4" id="KW-1185">Reference proteome</keyword>
<keyword evidence="2" id="KW-0812">Transmembrane</keyword>
<feature type="compositionally biased region" description="Basic and acidic residues" evidence="1">
    <location>
        <begin position="69"/>
        <end position="83"/>
    </location>
</feature>
<feature type="transmembrane region" description="Helical" evidence="2">
    <location>
        <begin position="34"/>
        <end position="60"/>
    </location>
</feature>
<evidence type="ECO:0000256" key="1">
    <source>
        <dbReference type="SAM" id="MobiDB-lite"/>
    </source>
</evidence>
<gene>
    <name evidence="3" type="ORF">H5410_042124</name>
</gene>
<comment type="caution">
    <text evidence="3">The sequence shown here is derived from an EMBL/GenBank/DDBJ whole genome shotgun (WGS) entry which is preliminary data.</text>
</comment>
<proteinExistence type="predicted"/>
<dbReference type="OrthoDB" id="20872at2759"/>